<proteinExistence type="predicted"/>
<dbReference type="EnsemblProtists" id="EOD31806">
    <property type="protein sequence ID" value="EOD31806"/>
    <property type="gene ID" value="EMIHUDRAFT_231450"/>
</dbReference>
<dbReference type="STRING" id="2903.R1F8T7"/>
<keyword evidence="2" id="KW-1185">Reference proteome</keyword>
<dbReference type="CDD" id="cd00085">
    <property type="entry name" value="HNHc"/>
    <property type="match status" value="1"/>
</dbReference>
<dbReference type="Proteomes" id="UP000013827">
    <property type="component" value="Unassembled WGS sequence"/>
</dbReference>
<reference evidence="2" key="1">
    <citation type="journal article" date="2013" name="Nature">
        <title>Pan genome of the phytoplankton Emiliania underpins its global distribution.</title>
        <authorList>
            <person name="Read B.A."/>
            <person name="Kegel J."/>
            <person name="Klute M.J."/>
            <person name="Kuo A."/>
            <person name="Lefebvre S.C."/>
            <person name="Maumus F."/>
            <person name="Mayer C."/>
            <person name="Miller J."/>
            <person name="Monier A."/>
            <person name="Salamov A."/>
            <person name="Young J."/>
            <person name="Aguilar M."/>
            <person name="Claverie J.M."/>
            <person name="Frickenhaus S."/>
            <person name="Gonzalez K."/>
            <person name="Herman E.K."/>
            <person name="Lin Y.C."/>
            <person name="Napier J."/>
            <person name="Ogata H."/>
            <person name="Sarno A.F."/>
            <person name="Shmutz J."/>
            <person name="Schroeder D."/>
            <person name="de Vargas C."/>
            <person name="Verret F."/>
            <person name="von Dassow P."/>
            <person name="Valentin K."/>
            <person name="Van de Peer Y."/>
            <person name="Wheeler G."/>
            <person name="Dacks J.B."/>
            <person name="Delwiche C.F."/>
            <person name="Dyhrman S.T."/>
            <person name="Glockner G."/>
            <person name="John U."/>
            <person name="Richards T."/>
            <person name="Worden A.Z."/>
            <person name="Zhang X."/>
            <person name="Grigoriev I.V."/>
            <person name="Allen A.E."/>
            <person name="Bidle K."/>
            <person name="Borodovsky M."/>
            <person name="Bowler C."/>
            <person name="Brownlee C."/>
            <person name="Cock J.M."/>
            <person name="Elias M."/>
            <person name="Gladyshev V.N."/>
            <person name="Groth M."/>
            <person name="Guda C."/>
            <person name="Hadaegh A."/>
            <person name="Iglesias-Rodriguez M.D."/>
            <person name="Jenkins J."/>
            <person name="Jones B.M."/>
            <person name="Lawson T."/>
            <person name="Leese F."/>
            <person name="Lindquist E."/>
            <person name="Lobanov A."/>
            <person name="Lomsadze A."/>
            <person name="Malik S.B."/>
            <person name="Marsh M.E."/>
            <person name="Mackinder L."/>
            <person name="Mock T."/>
            <person name="Mueller-Roeber B."/>
            <person name="Pagarete A."/>
            <person name="Parker M."/>
            <person name="Probert I."/>
            <person name="Quesneville H."/>
            <person name="Raines C."/>
            <person name="Rensing S.A."/>
            <person name="Riano-Pachon D.M."/>
            <person name="Richier S."/>
            <person name="Rokitta S."/>
            <person name="Shiraiwa Y."/>
            <person name="Soanes D.M."/>
            <person name="van der Giezen M."/>
            <person name="Wahlund T.M."/>
            <person name="Williams B."/>
            <person name="Wilson W."/>
            <person name="Wolfe G."/>
            <person name="Wurch L.L."/>
        </authorList>
    </citation>
    <scope>NUCLEOTIDE SEQUENCE</scope>
</reference>
<accession>A0A0D3K7S1</accession>
<reference evidence="1" key="2">
    <citation type="submission" date="2024-10" db="UniProtKB">
        <authorList>
            <consortium name="EnsemblProtists"/>
        </authorList>
    </citation>
    <scope>IDENTIFICATION</scope>
</reference>
<dbReference type="KEGG" id="ehx:EMIHUDRAFT_231450"/>
<dbReference type="AlphaFoldDB" id="A0A0D3K7S1"/>
<evidence type="ECO:0000313" key="1">
    <source>
        <dbReference type="EnsemblProtists" id="EOD31806"/>
    </source>
</evidence>
<name>A0A0D3K7S1_EMIH1</name>
<dbReference type="PaxDb" id="2903-EOD31806"/>
<dbReference type="InterPro" id="IPR003615">
    <property type="entry name" value="HNH_nuc"/>
</dbReference>
<dbReference type="RefSeq" id="XP_005784235.1">
    <property type="nucleotide sequence ID" value="XM_005784178.1"/>
</dbReference>
<evidence type="ECO:0008006" key="3">
    <source>
        <dbReference type="Google" id="ProtNLM"/>
    </source>
</evidence>
<evidence type="ECO:0000313" key="2">
    <source>
        <dbReference type="Proteomes" id="UP000013827"/>
    </source>
</evidence>
<organism evidence="1 2">
    <name type="scientific">Emiliania huxleyi (strain CCMP1516)</name>
    <dbReference type="NCBI Taxonomy" id="280463"/>
    <lineage>
        <taxon>Eukaryota</taxon>
        <taxon>Haptista</taxon>
        <taxon>Haptophyta</taxon>
        <taxon>Prymnesiophyceae</taxon>
        <taxon>Isochrysidales</taxon>
        <taxon>Noelaerhabdaceae</taxon>
        <taxon>Emiliania</taxon>
    </lineage>
</organism>
<dbReference type="GeneID" id="17277080"/>
<sequence>MSALRWADFAELTLWNDAALRKEIKKRHGRFRPKQAHGGLVNQLCNIRQAQRASESRRQEVARAQAGRLLPRYDDTLVATRSYECSQCSSRTLTKKLFCNHEKEFKLRSADDNGWSLRARTHMRSGGRCEACGVNVAGSQGLIWKAHRHAASTLAPGASRADYKAAYASFFERNPKPEVARLAPFVRLRKETTQIQRGSLLQARAADHILAVCLDGGSCGLENMQSLCSVCHNLKTAADKRKEPTPVATEPLQCKFCTRTNRRLSILLFRFSLLFLSAISSQTFLT</sequence>
<dbReference type="HOGENOM" id="CLU_974662_0_0_1"/>
<protein>
    <recommendedName>
        <fullName evidence="3">HNH domain-containing protein</fullName>
    </recommendedName>
</protein>